<reference evidence="1" key="1">
    <citation type="submission" date="2022-04" db="EMBL/GenBank/DDBJ databases">
        <title>Genome of the entomopathogenic fungus Entomophthora muscae.</title>
        <authorList>
            <person name="Elya C."/>
            <person name="Lovett B.R."/>
            <person name="Lee E."/>
            <person name="Macias A.M."/>
            <person name="Hajek A.E."/>
            <person name="De Bivort B.L."/>
            <person name="Kasson M.T."/>
            <person name="De Fine Licht H.H."/>
            <person name="Stajich J.E."/>
        </authorList>
    </citation>
    <scope>NUCLEOTIDE SEQUENCE</scope>
    <source>
        <strain evidence="1">Berkeley</strain>
    </source>
</reference>
<proteinExistence type="predicted"/>
<dbReference type="EMBL" id="QTSX02000941">
    <property type="protein sequence ID" value="KAJ9083732.1"/>
    <property type="molecule type" value="Genomic_DNA"/>
</dbReference>
<accession>A0ACC2UBE5</accession>
<sequence length="52" mass="5603">MCQLNKMYPNDLTLTHSIAVVATKFPALPANVSYNTQGALNEPPLGVSNIMN</sequence>
<name>A0ACC2UBE5_9FUNG</name>
<gene>
    <name evidence="1" type="ORF">DSO57_1031752</name>
</gene>
<protein>
    <submittedName>
        <fullName evidence="1">Uncharacterized protein</fullName>
    </submittedName>
</protein>
<comment type="caution">
    <text evidence="1">The sequence shown here is derived from an EMBL/GenBank/DDBJ whole genome shotgun (WGS) entry which is preliminary data.</text>
</comment>
<evidence type="ECO:0000313" key="2">
    <source>
        <dbReference type="Proteomes" id="UP001165960"/>
    </source>
</evidence>
<dbReference type="Proteomes" id="UP001165960">
    <property type="component" value="Unassembled WGS sequence"/>
</dbReference>
<keyword evidence="2" id="KW-1185">Reference proteome</keyword>
<organism evidence="1 2">
    <name type="scientific">Entomophthora muscae</name>
    <dbReference type="NCBI Taxonomy" id="34485"/>
    <lineage>
        <taxon>Eukaryota</taxon>
        <taxon>Fungi</taxon>
        <taxon>Fungi incertae sedis</taxon>
        <taxon>Zoopagomycota</taxon>
        <taxon>Entomophthoromycotina</taxon>
        <taxon>Entomophthoromycetes</taxon>
        <taxon>Entomophthorales</taxon>
        <taxon>Entomophthoraceae</taxon>
        <taxon>Entomophthora</taxon>
    </lineage>
</organism>
<evidence type="ECO:0000313" key="1">
    <source>
        <dbReference type="EMBL" id="KAJ9083732.1"/>
    </source>
</evidence>